<accession>A0A0T6LWQ5</accession>
<dbReference type="STRING" id="76728.AQ490_15820"/>
<evidence type="ECO:0008006" key="4">
    <source>
        <dbReference type="Google" id="ProtNLM"/>
    </source>
</evidence>
<organism evidence="2 3">
    <name type="scientific">Wenjunlia vitaminophila</name>
    <name type="common">Streptomyces vitaminophilus</name>
    <dbReference type="NCBI Taxonomy" id="76728"/>
    <lineage>
        <taxon>Bacteria</taxon>
        <taxon>Bacillati</taxon>
        <taxon>Actinomycetota</taxon>
        <taxon>Actinomycetes</taxon>
        <taxon>Kitasatosporales</taxon>
        <taxon>Streptomycetaceae</taxon>
        <taxon>Wenjunlia</taxon>
    </lineage>
</organism>
<feature type="transmembrane region" description="Helical" evidence="1">
    <location>
        <begin position="40"/>
        <end position="61"/>
    </location>
</feature>
<dbReference type="RefSeq" id="WP_018381575.1">
    <property type="nucleotide sequence ID" value="NZ_LLZU01000005.1"/>
</dbReference>
<keyword evidence="1" id="KW-0472">Membrane</keyword>
<proteinExistence type="predicted"/>
<keyword evidence="1" id="KW-1133">Transmembrane helix</keyword>
<comment type="caution">
    <text evidence="2">The sequence shown here is derived from an EMBL/GenBank/DDBJ whole genome shotgun (WGS) entry which is preliminary data.</text>
</comment>
<dbReference type="AlphaFoldDB" id="A0A0T6LWQ5"/>
<keyword evidence="1" id="KW-0812">Transmembrane</keyword>
<feature type="transmembrane region" description="Helical" evidence="1">
    <location>
        <begin position="67"/>
        <end position="86"/>
    </location>
</feature>
<evidence type="ECO:0000256" key="1">
    <source>
        <dbReference type="SAM" id="Phobius"/>
    </source>
</evidence>
<evidence type="ECO:0000313" key="2">
    <source>
        <dbReference type="EMBL" id="KRV50539.1"/>
    </source>
</evidence>
<dbReference type="Pfam" id="PF11239">
    <property type="entry name" value="DUF3040"/>
    <property type="match status" value="1"/>
</dbReference>
<evidence type="ECO:0000313" key="3">
    <source>
        <dbReference type="Proteomes" id="UP000050867"/>
    </source>
</evidence>
<reference evidence="2 3" key="1">
    <citation type="submission" date="2015-10" db="EMBL/GenBank/DDBJ databases">
        <title>Draft genome sequence of pyrrolomycin-producing Streptomyces vitaminophilus.</title>
        <authorList>
            <person name="Graham D.E."/>
            <person name="Mahan K.M."/>
            <person name="Klingeman D.M."/>
            <person name="Hettich R.L."/>
            <person name="Parry R.J."/>
        </authorList>
    </citation>
    <scope>NUCLEOTIDE SEQUENCE [LARGE SCALE GENOMIC DNA]</scope>
    <source>
        <strain evidence="2 3">ATCC 31673</strain>
    </source>
</reference>
<sequence>MELTPRERRALDGIAADLGADRRLRRSLRGFHPPLSRRRVVATLAVLCALTAAGPCIAVLGVGPQSVAVLALAVVFGAVGLLLWIARGG</sequence>
<dbReference type="InterPro" id="IPR021401">
    <property type="entry name" value="DUF3040"/>
</dbReference>
<dbReference type="Proteomes" id="UP000050867">
    <property type="component" value="Unassembled WGS sequence"/>
</dbReference>
<name>A0A0T6LWQ5_WENVI</name>
<gene>
    <name evidence="2" type="ORF">AQ490_15820</name>
</gene>
<keyword evidence="3" id="KW-1185">Reference proteome</keyword>
<protein>
    <recommendedName>
        <fullName evidence="4">DUF3040 domain-containing protein</fullName>
    </recommendedName>
</protein>
<dbReference type="EMBL" id="LLZU01000005">
    <property type="protein sequence ID" value="KRV50539.1"/>
    <property type="molecule type" value="Genomic_DNA"/>
</dbReference>